<keyword evidence="2" id="KW-0808">Transferase</keyword>
<dbReference type="Proteomes" id="UP000295210">
    <property type="component" value="Unassembled WGS sequence"/>
</dbReference>
<dbReference type="CDD" id="cd04301">
    <property type="entry name" value="NAT_SF"/>
    <property type="match status" value="1"/>
</dbReference>
<dbReference type="Gene3D" id="3.40.630.30">
    <property type="match status" value="1"/>
</dbReference>
<accession>A0A4R1L953</accession>
<name>A0A4R1L953_9BACT</name>
<dbReference type="InterPro" id="IPR038764">
    <property type="entry name" value="GNAT_N_AcTrfase_prd"/>
</dbReference>
<dbReference type="GO" id="GO:0016747">
    <property type="term" value="F:acyltransferase activity, transferring groups other than amino-acyl groups"/>
    <property type="evidence" value="ECO:0007669"/>
    <property type="project" value="InterPro"/>
</dbReference>
<evidence type="ECO:0000259" key="1">
    <source>
        <dbReference type="PROSITE" id="PS51186"/>
    </source>
</evidence>
<dbReference type="PANTHER" id="PTHR41700:SF1">
    <property type="entry name" value="N-ACETYLTRANSFERASE DOMAIN-CONTAINING PROTEIN"/>
    <property type="match status" value="1"/>
</dbReference>
<dbReference type="SUPFAM" id="SSF55729">
    <property type="entry name" value="Acyl-CoA N-acyltransferases (Nat)"/>
    <property type="match status" value="1"/>
</dbReference>
<dbReference type="PROSITE" id="PS51186">
    <property type="entry name" value="GNAT"/>
    <property type="match status" value="1"/>
</dbReference>
<protein>
    <submittedName>
        <fullName evidence="2">Putative GNAT superfamily acetyltransferase</fullName>
    </submittedName>
</protein>
<organism evidence="2 3">
    <name type="scientific">Acidipila rosea</name>
    <dbReference type="NCBI Taxonomy" id="768535"/>
    <lineage>
        <taxon>Bacteria</taxon>
        <taxon>Pseudomonadati</taxon>
        <taxon>Acidobacteriota</taxon>
        <taxon>Terriglobia</taxon>
        <taxon>Terriglobales</taxon>
        <taxon>Acidobacteriaceae</taxon>
        <taxon>Acidipila</taxon>
    </lineage>
</organism>
<proteinExistence type="predicted"/>
<dbReference type="InterPro" id="IPR000182">
    <property type="entry name" value="GNAT_dom"/>
</dbReference>
<gene>
    <name evidence="2" type="ORF">C7378_1116</name>
</gene>
<comment type="caution">
    <text evidence="2">The sequence shown here is derived from an EMBL/GenBank/DDBJ whole genome shotgun (WGS) entry which is preliminary data.</text>
</comment>
<feature type="domain" description="N-acetyltransferase" evidence="1">
    <location>
        <begin position="3"/>
        <end position="158"/>
    </location>
</feature>
<dbReference type="InterPro" id="IPR016181">
    <property type="entry name" value="Acyl_CoA_acyltransferase"/>
</dbReference>
<evidence type="ECO:0000313" key="3">
    <source>
        <dbReference type="Proteomes" id="UP000295210"/>
    </source>
</evidence>
<sequence length="255" mass="28390">MSIVIRPCRTFEELDACVALQSQVWGFEDADVIPRRALVVARKIGGQVIGAFDQATLIGFAMALPGVVPGNPPGCYLHSHMLAVDPRYRNQGIGRQLKLAQREDALARHLQQMEWTFDPLEIKNSFLNIEKLGAIVRRYTPDHYGVSSSRLQAGLPTDRLHAEWWMRSSRVNAILSGGARPIYNIEQTILIPAEIAQWKTAEATFAQAADAQLDCRSRFQAAFARGLAVVGFKTDSRGNGIFELASWQPSWKESQ</sequence>
<dbReference type="Pfam" id="PF00583">
    <property type="entry name" value="Acetyltransf_1"/>
    <property type="match status" value="1"/>
</dbReference>
<dbReference type="OrthoDB" id="9797990at2"/>
<keyword evidence="3" id="KW-1185">Reference proteome</keyword>
<dbReference type="EMBL" id="SMGK01000002">
    <property type="protein sequence ID" value="TCK73503.1"/>
    <property type="molecule type" value="Genomic_DNA"/>
</dbReference>
<evidence type="ECO:0000313" key="2">
    <source>
        <dbReference type="EMBL" id="TCK73503.1"/>
    </source>
</evidence>
<reference evidence="2 3" key="1">
    <citation type="submission" date="2019-03" db="EMBL/GenBank/DDBJ databases">
        <title>Genomic Encyclopedia of Type Strains, Phase IV (KMG-IV): sequencing the most valuable type-strain genomes for metagenomic binning, comparative biology and taxonomic classification.</title>
        <authorList>
            <person name="Goeker M."/>
        </authorList>
    </citation>
    <scope>NUCLEOTIDE SEQUENCE [LARGE SCALE GENOMIC DNA]</scope>
    <source>
        <strain evidence="2 3">DSM 103428</strain>
    </source>
</reference>
<dbReference type="RefSeq" id="WP_131993097.1">
    <property type="nucleotide sequence ID" value="NZ_SMGK01000002.1"/>
</dbReference>
<dbReference type="AlphaFoldDB" id="A0A4R1L953"/>
<dbReference type="PANTHER" id="PTHR41700">
    <property type="entry name" value="GCN5-RELATED N-ACETYLTRANSFERASE"/>
    <property type="match status" value="1"/>
</dbReference>